<evidence type="ECO:0000313" key="4">
    <source>
        <dbReference type="Proteomes" id="UP000251047"/>
    </source>
</evidence>
<dbReference type="RefSeq" id="WP_112770245.1">
    <property type="nucleotide sequence ID" value="NZ_CP063191.1"/>
</dbReference>
<gene>
    <name evidence="3" type="ORF">CWC39_09565</name>
</gene>
<dbReference type="Pfam" id="PF03435">
    <property type="entry name" value="Sacchrp_dh_NADP"/>
    <property type="match status" value="1"/>
</dbReference>
<evidence type="ECO:0000259" key="2">
    <source>
        <dbReference type="Pfam" id="PF03435"/>
    </source>
</evidence>
<dbReference type="GO" id="GO:0005886">
    <property type="term" value="C:plasma membrane"/>
    <property type="evidence" value="ECO:0007669"/>
    <property type="project" value="TreeGrafter"/>
</dbReference>
<proteinExistence type="predicted"/>
<dbReference type="InterPro" id="IPR005097">
    <property type="entry name" value="Sacchrp_dh_NADP-bd"/>
</dbReference>
<dbReference type="PANTHER" id="PTHR12286:SF5">
    <property type="entry name" value="SACCHAROPINE DEHYDROGENASE-LIKE OXIDOREDUCTASE"/>
    <property type="match status" value="1"/>
</dbReference>
<name>A0A364V9B8_9CORY</name>
<dbReference type="GO" id="GO:0009247">
    <property type="term" value="P:glycolipid biosynthetic process"/>
    <property type="evidence" value="ECO:0007669"/>
    <property type="project" value="TreeGrafter"/>
</dbReference>
<dbReference type="PANTHER" id="PTHR12286">
    <property type="entry name" value="SACCHAROPINE DEHYDROGENASE-LIKE OXIDOREDUCTASE"/>
    <property type="match status" value="1"/>
</dbReference>
<dbReference type="Proteomes" id="UP000251047">
    <property type="component" value="Unassembled WGS sequence"/>
</dbReference>
<reference evidence="3 4" key="1">
    <citation type="journal article" date="2018" name="Syst. Appl. Microbiol.">
        <title>Corynebacterium heidelbergense sp. nov., isolated from the preen glands of Egyptian geese (Alopochen aegyptiacus).</title>
        <authorList>
            <person name="Braun M.S."/>
            <person name="Wang E."/>
            <person name="Zimmermann S."/>
            <person name="Wink M."/>
        </authorList>
    </citation>
    <scope>NUCLEOTIDE SEQUENCE [LARGE SCALE GENOMIC DNA]</scope>
    <source>
        <strain evidence="3 4">DSM 104638</strain>
    </source>
</reference>
<sequence>MTEPTAAARDYDIVVYGATGFVGALTAKYLAEHAPEGIRIALGGRTKSKLRRVQNDLSEVNLDAAHWGIIAADATDNRALRSLAESTTVVISTVGPYAKYGKQLVAECAAAGTHYVDLCGEVLFNRYTIDHHHEQARQTGARIIHACGFDSVPSDIGMFLLHRAAAEKGVGPLAEATMLVKMKGGLSGGTVDSMRGQIATMRHDKDAAKLLQDPYSLSPDRESEPDLGKQPDYALAKAQDFGAPDGHAAPFLMAGANTRVVRRSNALLGHAYGKDLRYREFIATGPGLKGKATAAGLAAGTGALFGALRQDNLRGVLKRWLPEPGQGPSEEDREQGFFRCDFYGRSTPGAGVDVTARVAAEGDPGYKATSLMLAEAALTLALGEDGQSPEETSQREPAGGGVLTPATGLGMPYVRRLRDAGMTLTARAL</sequence>
<dbReference type="Gene3D" id="3.40.50.720">
    <property type="entry name" value="NAD(P)-binding Rossmann-like Domain"/>
    <property type="match status" value="1"/>
</dbReference>
<feature type="region of interest" description="Disordered" evidence="1">
    <location>
        <begin position="384"/>
        <end position="407"/>
    </location>
</feature>
<dbReference type="InterPro" id="IPR036291">
    <property type="entry name" value="NAD(P)-bd_dom_sf"/>
</dbReference>
<dbReference type="OrthoDB" id="4369409at2"/>
<evidence type="ECO:0000313" key="3">
    <source>
        <dbReference type="EMBL" id="RAV33235.1"/>
    </source>
</evidence>
<dbReference type="InterPro" id="IPR051276">
    <property type="entry name" value="Saccharopine_DH-like_oxidrdct"/>
</dbReference>
<organism evidence="3 4">
    <name type="scientific">Corynebacterium heidelbergense</name>
    <dbReference type="NCBI Taxonomy" id="2055947"/>
    <lineage>
        <taxon>Bacteria</taxon>
        <taxon>Bacillati</taxon>
        <taxon>Actinomycetota</taxon>
        <taxon>Actinomycetes</taxon>
        <taxon>Mycobacteriales</taxon>
        <taxon>Corynebacteriaceae</taxon>
        <taxon>Corynebacterium</taxon>
    </lineage>
</organism>
<dbReference type="EMBL" id="PHQP01000102">
    <property type="protein sequence ID" value="RAV33235.1"/>
    <property type="molecule type" value="Genomic_DNA"/>
</dbReference>
<dbReference type="SUPFAM" id="SSF51735">
    <property type="entry name" value="NAD(P)-binding Rossmann-fold domains"/>
    <property type="match status" value="1"/>
</dbReference>
<accession>A0A364V9B8</accession>
<evidence type="ECO:0000256" key="1">
    <source>
        <dbReference type="SAM" id="MobiDB-lite"/>
    </source>
</evidence>
<protein>
    <submittedName>
        <fullName evidence="3">Trans-2-enoyl-CoA reductase</fullName>
    </submittedName>
</protein>
<comment type="caution">
    <text evidence="3">The sequence shown here is derived from an EMBL/GenBank/DDBJ whole genome shotgun (WGS) entry which is preliminary data.</text>
</comment>
<dbReference type="AlphaFoldDB" id="A0A364V9B8"/>
<feature type="domain" description="Saccharopine dehydrogenase NADP binding" evidence="2">
    <location>
        <begin position="13"/>
        <end position="139"/>
    </location>
</feature>